<dbReference type="OrthoDB" id="298939at2759"/>
<dbReference type="PANTHER" id="PTHR11792">
    <property type="entry name" value="ARRESTIN"/>
    <property type="match status" value="1"/>
</dbReference>
<dbReference type="GO" id="GO:0060189">
    <property type="term" value="P:positive regulation of protein desumoylation"/>
    <property type="evidence" value="ECO:0007669"/>
    <property type="project" value="EnsemblMetazoa"/>
</dbReference>
<dbReference type="GO" id="GO:0043409">
    <property type="term" value="P:negative regulation of MAPK cascade"/>
    <property type="evidence" value="ECO:0007669"/>
    <property type="project" value="EnsemblMetazoa"/>
</dbReference>
<keyword evidence="6" id="KW-1185">Reference proteome</keyword>
<dbReference type="InterPro" id="IPR011021">
    <property type="entry name" value="Arrestin-like_N"/>
</dbReference>
<dbReference type="Proteomes" id="UP000007801">
    <property type="component" value="Unassembled WGS sequence"/>
</dbReference>
<dbReference type="InterPro" id="IPR014753">
    <property type="entry name" value="Arrestin_N"/>
</dbReference>
<dbReference type="GO" id="GO:0120177">
    <property type="term" value="P:negative regulation of torso signaling pathway"/>
    <property type="evidence" value="ECO:0007669"/>
    <property type="project" value="EnsemblMetazoa"/>
</dbReference>
<organism evidence="5 6">
    <name type="scientific">Drosophila ananassae</name>
    <name type="common">Fruit fly</name>
    <dbReference type="NCBI Taxonomy" id="7217"/>
    <lineage>
        <taxon>Eukaryota</taxon>
        <taxon>Metazoa</taxon>
        <taxon>Ecdysozoa</taxon>
        <taxon>Arthropoda</taxon>
        <taxon>Hexapoda</taxon>
        <taxon>Insecta</taxon>
        <taxon>Pterygota</taxon>
        <taxon>Neoptera</taxon>
        <taxon>Endopterygota</taxon>
        <taxon>Diptera</taxon>
        <taxon>Brachycera</taxon>
        <taxon>Muscomorpha</taxon>
        <taxon>Ephydroidea</taxon>
        <taxon>Drosophilidae</taxon>
        <taxon>Drosophila</taxon>
        <taxon>Sophophora</taxon>
    </lineage>
</organism>
<accession>B3LVE2</accession>
<feature type="region of interest" description="Disordered" evidence="3">
    <location>
        <begin position="36"/>
        <end position="62"/>
    </location>
</feature>
<dbReference type="GO" id="GO:0002031">
    <property type="term" value="P:G protein-coupled receptor internalization"/>
    <property type="evidence" value="ECO:0007669"/>
    <property type="project" value="TreeGrafter"/>
</dbReference>
<dbReference type="GeneID" id="6500285"/>
<dbReference type="PhylomeDB" id="B3LVE2"/>
<comment type="similarity">
    <text evidence="1">Belongs to the arrestin family.</text>
</comment>
<dbReference type="GO" id="GO:0007165">
    <property type="term" value="P:signal transduction"/>
    <property type="evidence" value="ECO:0007669"/>
    <property type="project" value="InterPro"/>
</dbReference>
<dbReference type="STRING" id="7217.B3LVE2"/>
<dbReference type="GO" id="GO:0045879">
    <property type="term" value="P:negative regulation of smoothened signaling pathway"/>
    <property type="evidence" value="ECO:0007669"/>
    <property type="project" value="EnsemblMetazoa"/>
</dbReference>
<evidence type="ECO:0000256" key="1">
    <source>
        <dbReference type="ARBA" id="ARBA00005298"/>
    </source>
</evidence>
<dbReference type="InParanoid" id="B3LVE2"/>
<dbReference type="InterPro" id="IPR017864">
    <property type="entry name" value="Arrestin_CS"/>
</dbReference>
<evidence type="ECO:0000313" key="5">
    <source>
        <dbReference type="EMBL" id="EDV41470.1"/>
    </source>
</evidence>
<evidence type="ECO:0000259" key="4">
    <source>
        <dbReference type="SMART" id="SM01017"/>
    </source>
</evidence>
<dbReference type="GO" id="GO:0001664">
    <property type="term" value="F:G protein-coupled receptor binding"/>
    <property type="evidence" value="ECO:0007669"/>
    <property type="project" value="TreeGrafter"/>
</dbReference>
<protein>
    <recommendedName>
        <fullName evidence="4">Arrestin C-terminal-like domain-containing protein</fullName>
    </recommendedName>
</protein>
<dbReference type="KEGG" id="dan:6500285"/>
<proteinExistence type="inferred from homology"/>
<dbReference type="FunCoup" id="B3LVE2">
    <property type="interactions" value="839"/>
</dbReference>
<dbReference type="GO" id="GO:0045746">
    <property type="term" value="P:negative regulation of Notch signaling pathway"/>
    <property type="evidence" value="ECO:0007669"/>
    <property type="project" value="EnsemblMetazoa"/>
</dbReference>
<sequence length="485" mass="52608">MNTLNTSTNGGGGGGSGAGAPGSSLSASGNVIAIGNSSSGGATGDEAGGDASSRRQATRVFKKSSSNGKITVYLGKRDFVDHVTHVDPIDGVVFIDPEYVKDRKVFGQVLAAFRYGREDLDVLGLTFRKDLYLAHEQIYPPMQLERPMTRLQERLIKKLGPNAHPFYFEVPPYCPASVSLQPAPGDVGKSCGVDYELKAFVGEHVEDKPHKRNSVRLTIRKVMYAPSKAGEQPSIEVSKEFMMKPNKIHLEASLDKELYHHGEKISVNVHVANNSNRTVKKIKVCVRQFADICLFSTAQYKSVVAEIESEDGCQVAPGFTLSKVFELCPLLANNKDKWGLALDGQLKHEDTNLASSTLITNPAQRESLGIMVHYKVKVKLLISSPLLNGDLVAELPFTLMHPKPEEDDHPLLGERSPRASLVGGQPLVSLVDGSDKGGSAGGQGQTQDVPTTTNLIQLDDDEAQDDDIIFEDFARLRLKGAETEA</sequence>
<dbReference type="GO" id="GO:0045751">
    <property type="term" value="P:negative regulation of Toll signaling pathway"/>
    <property type="evidence" value="ECO:0007669"/>
    <property type="project" value="EnsemblMetazoa"/>
</dbReference>
<dbReference type="InterPro" id="IPR014756">
    <property type="entry name" value="Ig_E-set"/>
</dbReference>
<dbReference type="GO" id="GO:0035641">
    <property type="term" value="P:locomotory exploration behavior"/>
    <property type="evidence" value="ECO:0007669"/>
    <property type="project" value="EnsemblMetazoa"/>
</dbReference>
<dbReference type="CTD" id="53554"/>
<dbReference type="Pfam" id="PF02752">
    <property type="entry name" value="Arrestin_C"/>
    <property type="match status" value="1"/>
</dbReference>
<dbReference type="eggNOG" id="KOG3865">
    <property type="taxonomic scope" value="Eukaryota"/>
</dbReference>
<dbReference type="SUPFAM" id="SSF81296">
    <property type="entry name" value="E set domains"/>
    <property type="match status" value="2"/>
</dbReference>
<dbReference type="GO" id="GO:0005829">
    <property type="term" value="C:cytosol"/>
    <property type="evidence" value="ECO:0007669"/>
    <property type="project" value="EnsemblMetazoa"/>
</dbReference>
<dbReference type="InterPro" id="IPR014752">
    <property type="entry name" value="Arrestin-like_C"/>
</dbReference>
<dbReference type="SMART" id="SM01017">
    <property type="entry name" value="Arrestin_C"/>
    <property type="match status" value="1"/>
</dbReference>
<feature type="domain" description="Arrestin C-terminal-like" evidence="4">
    <location>
        <begin position="244"/>
        <end position="404"/>
    </location>
</feature>
<dbReference type="EMBL" id="CH902617">
    <property type="protein sequence ID" value="EDV41470.1"/>
    <property type="molecule type" value="Genomic_DNA"/>
</dbReference>
<dbReference type="Pfam" id="PF00339">
    <property type="entry name" value="Arrestin_N"/>
    <property type="match status" value="1"/>
</dbReference>
<dbReference type="HOGENOM" id="CLU_033484_1_0_1"/>
<evidence type="ECO:0000313" key="6">
    <source>
        <dbReference type="Proteomes" id="UP000007801"/>
    </source>
</evidence>
<gene>
    <name evidence="5" type="primary">Dana\GF17501</name>
    <name evidence="5" type="synonym">dana_GLEANR_18765</name>
    <name evidence="5" type="ORF">GF17501</name>
</gene>
<dbReference type="GO" id="GO:0031648">
    <property type="term" value="P:protein destabilization"/>
    <property type="evidence" value="ECO:0007669"/>
    <property type="project" value="EnsemblMetazoa"/>
</dbReference>
<dbReference type="InterPro" id="IPR000698">
    <property type="entry name" value="Arrestin"/>
</dbReference>
<dbReference type="AlphaFoldDB" id="B3LVE2"/>
<dbReference type="PRINTS" id="PR00309">
    <property type="entry name" value="ARRESTIN"/>
</dbReference>
<keyword evidence="2" id="KW-0716">Sensory transduction</keyword>
<dbReference type="PROSITE" id="PS00295">
    <property type="entry name" value="ARRESTINS"/>
    <property type="match status" value="1"/>
</dbReference>
<reference evidence="5 6" key="1">
    <citation type="journal article" date="2007" name="Nature">
        <title>Evolution of genes and genomes on the Drosophila phylogeny.</title>
        <authorList>
            <consortium name="Drosophila 12 Genomes Consortium"/>
            <person name="Clark A.G."/>
            <person name="Eisen M.B."/>
            <person name="Smith D.R."/>
            <person name="Bergman C.M."/>
            <person name="Oliver B."/>
            <person name="Markow T.A."/>
            <person name="Kaufman T.C."/>
            <person name="Kellis M."/>
            <person name="Gelbart W."/>
            <person name="Iyer V.N."/>
            <person name="Pollard D.A."/>
            <person name="Sackton T.B."/>
            <person name="Larracuente A.M."/>
            <person name="Singh N.D."/>
            <person name="Abad J.P."/>
            <person name="Abt D.N."/>
            <person name="Adryan B."/>
            <person name="Aguade M."/>
            <person name="Akashi H."/>
            <person name="Anderson W.W."/>
            <person name="Aquadro C.F."/>
            <person name="Ardell D.H."/>
            <person name="Arguello R."/>
            <person name="Artieri C.G."/>
            <person name="Barbash D.A."/>
            <person name="Barker D."/>
            <person name="Barsanti P."/>
            <person name="Batterham P."/>
            <person name="Batzoglou S."/>
            <person name="Begun D."/>
            <person name="Bhutkar A."/>
            <person name="Blanco E."/>
            <person name="Bosak S.A."/>
            <person name="Bradley R.K."/>
            <person name="Brand A.D."/>
            <person name="Brent M.R."/>
            <person name="Brooks A.N."/>
            <person name="Brown R.H."/>
            <person name="Butlin R.K."/>
            <person name="Caggese C."/>
            <person name="Calvi B.R."/>
            <person name="Bernardo de Carvalho A."/>
            <person name="Caspi A."/>
            <person name="Castrezana S."/>
            <person name="Celniker S.E."/>
            <person name="Chang J.L."/>
            <person name="Chapple C."/>
            <person name="Chatterji S."/>
            <person name="Chinwalla A."/>
            <person name="Civetta A."/>
            <person name="Clifton S.W."/>
            <person name="Comeron J.M."/>
            <person name="Costello J.C."/>
            <person name="Coyne J.A."/>
            <person name="Daub J."/>
            <person name="David R.G."/>
            <person name="Delcher A.L."/>
            <person name="Delehaunty K."/>
            <person name="Do C.B."/>
            <person name="Ebling H."/>
            <person name="Edwards K."/>
            <person name="Eickbush T."/>
            <person name="Evans J.D."/>
            <person name="Filipski A."/>
            <person name="Findeiss S."/>
            <person name="Freyhult E."/>
            <person name="Fulton L."/>
            <person name="Fulton R."/>
            <person name="Garcia A.C."/>
            <person name="Gardiner A."/>
            <person name="Garfield D.A."/>
            <person name="Garvin B.E."/>
            <person name="Gibson G."/>
            <person name="Gilbert D."/>
            <person name="Gnerre S."/>
            <person name="Godfrey J."/>
            <person name="Good R."/>
            <person name="Gotea V."/>
            <person name="Gravely B."/>
            <person name="Greenberg A.J."/>
            <person name="Griffiths-Jones S."/>
            <person name="Gross S."/>
            <person name="Guigo R."/>
            <person name="Gustafson E.A."/>
            <person name="Haerty W."/>
            <person name="Hahn M.W."/>
            <person name="Halligan D.L."/>
            <person name="Halpern A.L."/>
            <person name="Halter G.M."/>
            <person name="Han M.V."/>
            <person name="Heger A."/>
            <person name="Hillier L."/>
            <person name="Hinrichs A.S."/>
            <person name="Holmes I."/>
            <person name="Hoskins R.A."/>
            <person name="Hubisz M.J."/>
            <person name="Hultmark D."/>
            <person name="Huntley M.A."/>
            <person name="Jaffe D.B."/>
            <person name="Jagadeeshan S."/>
            <person name="Jeck W.R."/>
            <person name="Johnson J."/>
            <person name="Jones C.D."/>
            <person name="Jordan W.C."/>
            <person name="Karpen G.H."/>
            <person name="Kataoka E."/>
            <person name="Keightley P.D."/>
            <person name="Kheradpour P."/>
            <person name="Kirkness E.F."/>
            <person name="Koerich L.B."/>
            <person name="Kristiansen K."/>
            <person name="Kudrna D."/>
            <person name="Kulathinal R.J."/>
            <person name="Kumar S."/>
            <person name="Kwok R."/>
            <person name="Lander E."/>
            <person name="Langley C.H."/>
            <person name="Lapoint R."/>
            <person name="Lazzaro B.P."/>
            <person name="Lee S.J."/>
            <person name="Levesque L."/>
            <person name="Li R."/>
            <person name="Lin C.F."/>
            <person name="Lin M.F."/>
            <person name="Lindblad-Toh K."/>
            <person name="Llopart A."/>
            <person name="Long M."/>
            <person name="Low L."/>
            <person name="Lozovsky E."/>
            <person name="Lu J."/>
            <person name="Luo M."/>
            <person name="Machado C.A."/>
            <person name="Makalowski W."/>
            <person name="Marzo M."/>
            <person name="Matsuda M."/>
            <person name="Matzkin L."/>
            <person name="McAllister B."/>
            <person name="McBride C.S."/>
            <person name="McKernan B."/>
            <person name="McKernan K."/>
            <person name="Mendez-Lago M."/>
            <person name="Minx P."/>
            <person name="Mollenhauer M.U."/>
            <person name="Montooth K."/>
            <person name="Mount S.M."/>
            <person name="Mu X."/>
            <person name="Myers E."/>
            <person name="Negre B."/>
            <person name="Newfeld S."/>
            <person name="Nielsen R."/>
            <person name="Noor M.A."/>
            <person name="O'Grady P."/>
            <person name="Pachter L."/>
            <person name="Papaceit M."/>
            <person name="Parisi M.J."/>
            <person name="Parisi M."/>
            <person name="Parts L."/>
            <person name="Pedersen J.S."/>
            <person name="Pesole G."/>
            <person name="Phillippy A.M."/>
            <person name="Ponting C.P."/>
            <person name="Pop M."/>
            <person name="Porcelli D."/>
            <person name="Powell J.R."/>
            <person name="Prohaska S."/>
            <person name="Pruitt K."/>
            <person name="Puig M."/>
            <person name="Quesneville H."/>
            <person name="Ram K.R."/>
            <person name="Rand D."/>
            <person name="Rasmussen M.D."/>
            <person name="Reed L.K."/>
            <person name="Reenan R."/>
            <person name="Reily A."/>
            <person name="Remington K.A."/>
            <person name="Rieger T.T."/>
            <person name="Ritchie M.G."/>
            <person name="Robin C."/>
            <person name="Rogers Y.H."/>
            <person name="Rohde C."/>
            <person name="Rozas J."/>
            <person name="Rubenfield M.J."/>
            <person name="Ruiz A."/>
            <person name="Russo S."/>
            <person name="Salzberg S.L."/>
            <person name="Sanchez-Gracia A."/>
            <person name="Saranga D.J."/>
            <person name="Sato H."/>
            <person name="Schaeffer S.W."/>
            <person name="Schatz M.C."/>
            <person name="Schlenke T."/>
            <person name="Schwartz R."/>
            <person name="Segarra C."/>
            <person name="Singh R.S."/>
            <person name="Sirot L."/>
            <person name="Sirota M."/>
            <person name="Sisneros N.B."/>
            <person name="Smith C.D."/>
            <person name="Smith T.F."/>
            <person name="Spieth J."/>
            <person name="Stage D.E."/>
            <person name="Stark A."/>
            <person name="Stephan W."/>
            <person name="Strausberg R.L."/>
            <person name="Strempel S."/>
            <person name="Sturgill D."/>
            <person name="Sutton G."/>
            <person name="Sutton G.G."/>
            <person name="Tao W."/>
            <person name="Teichmann S."/>
            <person name="Tobari Y.N."/>
            <person name="Tomimura Y."/>
            <person name="Tsolas J.M."/>
            <person name="Valente V.L."/>
            <person name="Venter E."/>
            <person name="Venter J.C."/>
            <person name="Vicario S."/>
            <person name="Vieira F.G."/>
            <person name="Vilella A.J."/>
            <person name="Villasante A."/>
            <person name="Walenz B."/>
            <person name="Wang J."/>
            <person name="Wasserman M."/>
            <person name="Watts T."/>
            <person name="Wilson D."/>
            <person name="Wilson R.K."/>
            <person name="Wing R.A."/>
            <person name="Wolfner M.F."/>
            <person name="Wong A."/>
            <person name="Wong G.K."/>
            <person name="Wu C.I."/>
            <person name="Wu G."/>
            <person name="Yamamoto D."/>
            <person name="Yang H.P."/>
            <person name="Yang S.P."/>
            <person name="Yorke J.A."/>
            <person name="Yoshida K."/>
            <person name="Zdobnov E."/>
            <person name="Zhang P."/>
            <person name="Zhang Y."/>
            <person name="Zimin A.V."/>
            <person name="Baldwin J."/>
            <person name="Abdouelleil A."/>
            <person name="Abdulkadir J."/>
            <person name="Abebe A."/>
            <person name="Abera B."/>
            <person name="Abreu J."/>
            <person name="Acer S.C."/>
            <person name="Aftuck L."/>
            <person name="Alexander A."/>
            <person name="An P."/>
            <person name="Anderson E."/>
            <person name="Anderson S."/>
            <person name="Arachi H."/>
            <person name="Azer M."/>
            <person name="Bachantsang P."/>
            <person name="Barry A."/>
            <person name="Bayul T."/>
            <person name="Berlin A."/>
            <person name="Bessette D."/>
            <person name="Bloom T."/>
            <person name="Blye J."/>
            <person name="Boguslavskiy L."/>
            <person name="Bonnet C."/>
            <person name="Boukhgalter B."/>
            <person name="Bourzgui I."/>
            <person name="Brown A."/>
            <person name="Cahill P."/>
            <person name="Channer S."/>
            <person name="Cheshatsang Y."/>
            <person name="Chuda L."/>
            <person name="Citroen M."/>
            <person name="Collymore A."/>
            <person name="Cooke P."/>
            <person name="Costello M."/>
            <person name="D'Aco K."/>
            <person name="Daza R."/>
            <person name="De Haan G."/>
            <person name="DeGray S."/>
            <person name="DeMaso C."/>
            <person name="Dhargay N."/>
            <person name="Dooley K."/>
            <person name="Dooley E."/>
            <person name="Doricent M."/>
            <person name="Dorje P."/>
            <person name="Dorjee K."/>
            <person name="Dupes A."/>
            <person name="Elong R."/>
            <person name="Falk J."/>
            <person name="Farina A."/>
            <person name="Faro S."/>
            <person name="Ferguson D."/>
            <person name="Fisher S."/>
            <person name="Foley C.D."/>
            <person name="Franke A."/>
            <person name="Friedrich D."/>
            <person name="Gadbois L."/>
            <person name="Gearin G."/>
            <person name="Gearin C.R."/>
            <person name="Giannoukos G."/>
            <person name="Goode T."/>
            <person name="Graham J."/>
            <person name="Grandbois E."/>
            <person name="Grewal S."/>
            <person name="Gyaltsen K."/>
            <person name="Hafez N."/>
            <person name="Hagos B."/>
            <person name="Hall J."/>
            <person name="Henson C."/>
            <person name="Hollinger A."/>
            <person name="Honan T."/>
            <person name="Huard M.D."/>
            <person name="Hughes L."/>
            <person name="Hurhula B."/>
            <person name="Husby M.E."/>
            <person name="Kamat A."/>
            <person name="Kanga B."/>
            <person name="Kashin S."/>
            <person name="Khazanovich D."/>
            <person name="Kisner P."/>
            <person name="Lance K."/>
            <person name="Lara M."/>
            <person name="Lee W."/>
            <person name="Lennon N."/>
            <person name="Letendre F."/>
            <person name="LeVine R."/>
            <person name="Lipovsky A."/>
            <person name="Liu X."/>
            <person name="Liu J."/>
            <person name="Liu S."/>
            <person name="Lokyitsang T."/>
            <person name="Lokyitsang Y."/>
            <person name="Lubonja R."/>
            <person name="Lui A."/>
            <person name="MacDonald P."/>
            <person name="Magnisalis V."/>
            <person name="Maru K."/>
            <person name="Matthews C."/>
            <person name="McCusker W."/>
            <person name="McDonough S."/>
            <person name="Mehta T."/>
            <person name="Meldrim J."/>
            <person name="Meneus L."/>
            <person name="Mihai O."/>
            <person name="Mihalev A."/>
            <person name="Mihova T."/>
            <person name="Mittelman R."/>
            <person name="Mlenga V."/>
            <person name="Montmayeur A."/>
            <person name="Mulrain L."/>
            <person name="Navidi A."/>
            <person name="Naylor J."/>
            <person name="Negash T."/>
            <person name="Nguyen T."/>
            <person name="Nguyen N."/>
            <person name="Nicol R."/>
            <person name="Norbu C."/>
            <person name="Norbu N."/>
            <person name="Novod N."/>
            <person name="O'Neill B."/>
            <person name="Osman S."/>
            <person name="Markiewicz E."/>
            <person name="Oyono O.L."/>
            <person name="Patti C."/>
            <person name="Phunkhang P."/>
            <person name="Pierre F."/>
            <person name="Priest M."/>
            <person name="Raghuraman S."/>
            <person name="Rege F."/>
            <person name="Reyes R."/>
            <person name="Rise C."/>
            <person name="Rogov P."/>
            <person name="Ross K."/>
            <person name="Ryan E."/>
            <person name="Settipalli S."/>
            <person name="Shea T."/>
            <person name="Sherpa N."/>
            <person name="Shi L."/>
            <person name="Shih D."/>
            <person name="Sparrow T."/>
            <person name="Spaulding J."/>
            <person name="Stalker J."/>
            <person name="Stange-Thomann N."/>
            <person name="Stavropoulos S."/>
            <person name="Stone C."/>
            <person name="Strader C."/>
            <person name="Tesfaye S."/>
            <person name="Thomson T."/>
            <person name="Thoulutsang Y."/>
            <person name="Thoulutsang D."/>
            <person name="Topham K."/>
            <person name="Topping I."/>
            <person name="Tsamla T."/>
            <person name="Vassiliev H."/>
            <person name="Vo A."/>
            <person name="Wangchuk T."/>
            <person name="Wangdi T."/>
            <person name="Weiand M."/>
            <person name="Wilkinson J."/>
            <person name="Wilson A."/>
            <person name="Yadav S."/>
            <person name="Young G."/>
            <person name="Yu Q."/>
            <person name="Zembek L."/>
            <person name="Zhong D."/>
            <person name="Zimmer A."/>
            <person name="Zwirko Z."/>
            <person name="Jaffe D.B."/>
            <person name="Alvarez P."/>
            <person name="Brockman W."/>
            <person name="Butler J."/>
            <person name="Chin C."/>
            <person name="Gnerre S."/>
            <person name="Grabherr M."/>
            <person name="Kleber M."/>
            <person name="Mauceli E."/>
            <person name="MacCallum I."/>
        </authorList>
    </citation>
    <scope>NUCLEOTIDE SEQUENCE [LARGE SCALE GENOMIC DNA]</scope>
    <source>
        <strain evidence="6">Tucson 14024-0371.13</strain>
    </source>
</reference>
<evidence type="ECO:0000256" key="2">
    <source>
        <dbReference type="ARBA" id="ARBA00022606"/>
    </source>
</evidence>
<feature type="region of interest" description="Disordered" evidence="3">
    <location>
        <begin position="1"/>
        <end position="22"/>
    </location>
</feature>
<evidence type="ECO:0000256" key="3">
    <source>
        <dbReference type="SAM" id="MobiDB-lite"/>
    </source>
</evidence>
<dbReference type="PANTHER" id="PTHR11792:SF17">
    <property type="entry name" value="KURTZ ARRESTIN"/>
    <property type="match status" value="1"/>
</dbReference>
<dbReference type="FunFam" id="2.60.40.640:FF:000025">
    <property type="entry name" value="Putative Beta-arrestin-2"/>
    <property type="match status" value="1"/>
</dbReference>
<dbReference type="OMA" id="MQLERPM"/>
<dbReference type="InterPro" id="IPR011022">
    <property type="entry name" value="Arrestin_C-like"/>
</dbReference>
<dbReference type="FunFam" id="2.60.40.840:FF:000003">
    <property type="entry name" value="Kurtz arrestin"/>
    <property type="match status" value="1"/>
</dbReference>
<name>B3LVE2_DROAN</name>
<dbReference type="Gene3D" id="2.60.40.840">
    <property type="match status" value="1"/>
</dbReference>
<dbReference type="GO" id="GO:0048260">
    <property type="term" value="P:positive regulation of receptor-mediated endocytosis"/>
    <property type="evidence" value="ECO:0007669"/>
    <property type="project" value="EnsemblMetazoa"/>
</dbReference>
<feature type="compositionally biased region" description="Gly residues" evidence="3">
    <location>
        <begin position="9"/>
        <end position="20"/>
    </location>
</feature>
<dbReference type="Gene3D" id="2.60.40.640">
    <property type="match status" value="1"/>
</dbReference>
<feature type="region of interest" description="Disordered" evidence="3">
    <location>
        <begin position="431"/>
        <end position="453"/>
    </location>
</feature>